<keyword evidence="3" id="KW-0449">Lipoprotein</keyword>
<dbReference type="Gene3D" id="3.30.70.100">
    <property type="match status" value="1"/>
</dbReference>
<dbReference type="EMBL" id="JXTC01000210">
    <property type="protein sequence ID" value="PON81713.1"/>
    <property type="molecule type" value="Genomic_DNA"/>
</dbReference>
<evidence type="ECO:0000256" key="5">
    <source>
        <dbReference type="ARBA" id="ARBA00024045"/>
    </source>
</evidence>
<proteinExistence type="inferred from homology"/>
<dbReference type="CDD" id="cd00371">
    <property type="entry name" value="HMA"/>
    <property type="match status" value="1"/>
</dbReference>
<evidence type="ECO:0000313" key="9">
    <source>
        <dbReference type="Proteomes" id="UP000237000"/>
    </source>
</evidence>
<dbReference type="Proteomes" id="UP000237000">
    <property type="component" value="Unassembled WGS sequence"/>
</dbReference>
<keyword evidence="9" id="KW-1185">Reference proteome</keyword>
<evidence type="ECO:0000259" key="7">
    <source>
        <dbReference type="PROSITE" id="PS50846"/>
    </source>
</evidence>
<dbReference type="STRING" id="63057.A0A2P5E825"/>
<dbReference type="AlphaFoldDB" id="A0A2P5E825"/>
<feature type="region of interest" description="Disordered" evidence="6">
    <location>
        <begin position="1"/>
        <end position="27"/>
    </location>
</feature>
<dbReference type="PANTHER" id="PTHR45868">
    <property type="entry name" value="HEAVY METAL-ASSOCIATED ISOPRENYLATED PLANT PROTEIN 33-RELATED"/>
    <property type="match status" value="1"/>
</dbReference>
<dbReference type="Pfam" id="PF00403">
    <property type="entry name" value="HMA"/>
    <property type="match status" value="1"/>
</dbReference>
<dbReference type="GO" id="GO:0046872">
    <property type="term" value="F:metal ion binding"/>
    <property type="evidence" value="ECO:0007669"/>
    <property type="project" value="UniProtKB-KW"/>
</dbReference>
<comment type="similarity">
    <text evidence="5">Belongs to the HIPP family.</text>
</comment>
<protein>
    <submittedName>
        <fullName evidence="8">Heavy metal-associated domain containing protein</fullName>
    </submittedName>
</protein>
<dbReference type="FunCoup" id="A0A2P5E825">
    <property type="interactions" value="301"/>
</dbReference>
<reference evidence="9" key="1">
    <citation type="submission" date="2016-06" db="EMBL/GenBank/DDBJ databases">
        <title>Parallel loss of symbiosis genes in relatives of nitrogen-fixing non-legume Parasponia.</title>
        <authorList>
            <person name="Van Velzen R."/>
            <person name="Holmer R."/>
            <person name="Bu F."/>
            <person name="Rutten L."/>
            <person name="Van Zeijl A."/>
            <person name="Liu W."/>
            <person name="Santuari L."/>
            <person name="Cao Q."/>
            <person name="Sharma T."/>
            <person name="Shen D."/>
            <person name="Roswanjaya Y."/>
            <person name="Wardhani T."/>
            <person name="Kalhor M.S."/>
            <person name="Jansen J."/>
            <person name="Van den Hoogen J."/>
            <person name="Gungor B."/>
            <person name="Hartog M."/>
            <person name="Hontelez J."/>
            <person name="Verver J."/>
            <person name="Yang W.-C."/>
            <person name="Schijlen E."/>
            <person name="Repin R."/>
            <person name="Schilthuizen M."/>
            <person name="Schranz E."/>
            <person name="Heidstra R."/>
            <person name="Miyata K."/>
            <person name="Fedorova E."/>
            <person name="Kohlen W."/>
            <person name="Bisseling T."/>
            <person name="Smit S."/>
            <person name="Geurts R."/>
        </authorList>
    </citation>
    <scope>NUCLEOTIDE SEQUENCE [LARGE SCALE GENOMIC DNA]</scope>
    <source>
        <strain evidence="9">cv. RG33-2</strain>
    </source>
</reference>
<name>A0A2P5E825_TREOI</name>
<feature type="compositionally biased region" description="Polar residues" evidence="6">
    <location>
        <begin position="152"/>
        <end position="165"/>
    </location>
</feature>
<feature type="domain" description="HMA" evidence="7">
    <location>
        <begin position="32"/>
        <end position="95"/>
    </location>
</feature>
<dbReference type="InParanoid" id="A0A2P5E825"/>
<feature type="compositionally biased region" description="Polar residues" evidence="6">
    <location>
        <begin position="193"/>
        <end position="204"/>
    </location>
</feature>
<evidence type="ECO:0000313" key="8">
    <source>
        <dbReference type="EMBL" id="PON81713.1"/>
    </source>
</evidence>
<comment type="caution">
    <text evidence="8">The sequence shown here is derived from an EMBL/GenBank/DDBJ whole genome shotgun (WGS) entry which is preliminary data.</text>
</comment>
<feature type="region of interest" description="Disordered" evidence="6">
    <location>
        <begin position="344"/>
        <end position="382"/>
    </location>
</feature>
<dbReference type="OrthoDB" id="689350at2759"/>
<dbReference type="InterPro" id="IPR006121">
    <property type="entry name" value="HMA_dom"/>
</dbReference>
<evidence type="ECO:0000256" key="1">
    <source>
        <dbReference type="ARBA" id="ARBA00022481"/>
    </source>
</evidence>
<dbReference type="InterPro" id="IPR036163">
    <property type="entry name" value="HMA_dom_sf"/>
</dbReference>
<keyword evidence="2" id="KW-0479">Metal-binding</keyword>
<dbReference type="SUPFAM" id="SSF55008">
    <property type="entry name" value="HMA, heavy metal-associated domain"/>
    <property type="match status" value="1"/>
</dbReference>
<evidence type="ECO:0000256" key="4">
    <source>
        <dbReference type="ARBA" id="ARBA00023289"/>
    </source>
</evidence>
<evidence type="ECO:0000256" key="3">
    <source>
        <dbReference type="ARBA" id="ARBA00023288"/>
    </source>
</evidence>
<dbReference type="PROSITE" id="PS50846">
    <property type="entry name" value="HMA_2"/>
    <property type="match status" value="1"/>
</dbReference>
<dbReference type="PANTHER" id="PTHR45868:SF69">
    <property type="entry name" value="HEAVY METAL-ASSOCIATED ISOPRENYLATED PLANT PROTEIN 35"/>
    <property type="match status" value="1"/>
</dbReference>
<evidence type="ECO:0000256" key="2">
    <source>
        <dbReference type="ARBA" id="ARBA00022723"/>
    </source>
</evidence>
<dbReference type="FunFam" id="3.30.70.100:FF:000008">
    <property type="entry name" value="Copper transport protein ATOX1"/>
    <property type="match status" value="1"/>
</dbReference>
<gene>
    <name evidence="8" type="ORF">TorRG33x02_225320</name>
</gene>
<evidence type="ECO:0000256" key="6">
    <source>
        <dbReference type="SAM" id="MobiDB-lite"/>
    </source>
</evidence>
<sequence>MATTTAEAKTEVKAEPKTEAKEVEEHSEPLKYKTWVLKVSIHCEGCKRKVKKILQNIDGVYKTDIDLKQQKVMVTGNVDSETLIKKLVKNGKHAELWPEKAESKGKKRGKGKKKEVVVQSEPESSEDSNHGGDKEKESVKVEVVQVHVQDPSAKTTEGGSTSVSTAKVIEGGSPGKAGGGGQVKESKPEVVKQTVTVQAGSQSPALEKKGGGEDEAPAESSNGTNGASGGSGGKKKKKKGQKGNSVVVNEGGEHTGDVAPASTGSPISHHGPHNQGPGPIPVPANYSPPRHHAYQYPQAQHPHYYYGAPVYGVSYNTAHPSTTYSASYYASPPPYSYSYRYTHQGPVIENEPPPYDVDSYPPQPSDSFELFSDENPNGCSIM</sequence>
<keyword evidence="1" id="KW-0488">Methylation</keyword>
<keyword evidence="4" id="KW-0636">Prenylation</keyword>
<feature type="compositionally biased region" description="Gly residues" evidence="6">
    <location>
        <begin position="172"/>
        <end position="182"/>
    </location>
</feature>
<accession>A0A2P5E825</accession>
<feature type="compositionally biased region" description="Basic and acidic residues" evidence="6">
    <location>
        <begin position="127"/>
        <end position="140"/>
    </location>
</feature>
<organism evidence="8 9">
    <name type="scientific">Trema orientale</name>
    <name type="common">Charcoal tree</name>
    <name type="synonym">Celtis orientalis</name>
    <dbReference type="NCBI Taxonomy" id="63057"/>
    <lineage>
        <taxon>Eukaryota</taxon>
        <taxon>Viridiplantae</taxon>
        <taxon>Streptophyta</taxon>
        <taxon>Embryophyta</taxon>
        <taxon>Tracheophyta</taxon>
        <taxon>Spermatophyta</taxon>
        <taxon>Magnoliopsida</taxon>
        <taxon>eudicotyledons</taxon>
        <taxon>Gunneridae</taxon>
        <taxon>Pentapetalae</taxon>
        <taxon>rosids</taxon>
        <taxon>fabids</taxon>
        <taxon>Rosales</taxon>
        <taxon>Cannabaceae</taxon>
        <taxon>Trema</taxon>
    </lineage>
</organism>
<feature type="region of interest" description="Disordered" evidence="6">
    <location>
        <begin position="96"/>
        <end position="294"/>
    </location>
</feature>
<feature type="compositionally biased region" description="Basic and acidic residues" evidence="6">
    <location>
        <begin position="8"/>
        <end position="27"/>
    </location>
</feature>